<protein>
    <submittedName>
        <fullName evidence="2">Uncharacterized protein</fullName>
    </submittedName>
</protein>
<dbReference type="EMBL" id="FUYN01000005">
    <property type="protein sequence ID" value="SKB61484.1"/>
    <property type="molecule type" value="Genomic_DNA"/>
</dbReference>
<reference evidence="3" key="1">
    <citation type="submission" date="2017-02" db="EMBL/GenBank/DDBJ databases">
        <authorList>
            <person name="Varghese N."/>
            <person name="Submissions S."/>
        </authorList>
    </citation>
    <scope>NUCLEOTIDE SEQUENCE [LARGE SCALE GENOMIC DNA]</scope>
    <source>
        <strain evidence="3">ATCC 35199</strain>
    </source>
</reference>
<proteinExistence type="predicted"/>
<keyword evidence="1" id="KW-1133">Transmembrane helix</keyword>
<feature type="transmembrane region" description="Helical" evidence="1">
    <location>
        <begin position="45"/>
        <end position="71"/>
    </location>
</feature>
<evidence type="ECO:0000256" key="1">
    <source>
        <dbReference type="SAM" id="Phobius"/>
    </source>
</evidence>
<dbReference type="Proteomes" id="UP000243406">
    <property type="component" value="Unassembled WGS sequence"/>
</dbReference>
<sequence length="132" mass="14815">MKPKVNKKILIISSAFMLLISLPMMLFTFNMVYSASPYDKSGESLQSIGLLIGAGIYIFSMLVAIAGLSFANKPYKYNWCRNLGLILMLITLLDAILLRAYFIITMLPLLILNIIYITGTRNNAEIDSNRNL</sequence>
<name>A0A1T5CPX2_9FIRM</name>
<accession>A0A1T5CPX2</accession>
<organism evidence="2 3">
    <name type="scientific">Acetoanaerobium noterae</name>
    <dbReference type="NCBI Taxonomy" id="745369"/>
    <lineage>
        <taxon>Bacteria</taxon>
        <taxon>Bacillati</taxon>
        <taxon>Bacillota</taxon>
        <taxon>Clostridia</taxon>
        <taxon>Peptostreptococcales</taxon>
        <taxon>Filifactoraceae</taxon>
        <taxon>Acetoanaerobium</taxon>
    </lineage>
</organism>
<dbReference type="AlphaFoldDB" id="A0A1T5CPX2"/>
<feature type="transmembrane region" description="Helical" evidence="1">
    <location>
        <begin position="9"/>
        <end position="33"/>
    </location>
</feature>
<keyword evidence="3" id="KW-1185">Reference proteome</keyword>
<gene>
    <name evidence="2" type="ORF">SAMN02745120_2326</name>
</gene>
<evidence type="ECO:0000313" key="2">
    <source>
        <dbReference type="EMBL" id="SKB61484.1"/>
    </source>
</evidence>
<keyword evidence="1" id="KW-0812">Transmembrane</keyword>
<dbReference type="RefSeq" id="WP_079590110.1">
    <property type="nucleotide sequence ID" value="NZ_DAMBHZ010000002.1"/>
</dbReference>
<keyword evidence="1" id="KW-0472">Membrane</keyword>
<evidence type="ECO:0000313" key="3">
    <source>
        <dbReference type="Proteomes" id="UP000243406"/>
    </source>
</evidence>
<feature type="transmembrane region" description="Helical" evidence="1">
    <location>
        <begin position="83"/>
        <end position="104"/>
    </location>
</feature>